<dbReference type="InterPro" id="IPR011460">
    <property type="entry name" value="Lcl_C"/>
</dbReference>
<dbReference type="KEGG" id="ypac:CEW88_17580"/>
<reference evidence="2 3" key="1">
    <citation type="submission" date="2017-06" db="EMBL/GenBank/DDBJ databases">
        <title>Yangia sp. YSBP01 complete genome sequence.</title>
        <authorList>
            <person name="Woo J.-H."/>
            <person name="Kim H.-S."/>
        </authorList>
    </citation>
    <scope>NUCLEOTIDE SEQUENCE [LARGE SCALE GENOMIC DNA]</scope>
    <source>
        <strain evidence="2 3">YSBP01</strain>
    </source>
</reference>
<dbReference type="Pfam" id="PF07603">
    <property type="entry name" value="Lcl_C"/>
    <property type="match status" value="1"/>
</dbReference>
<feature type="domain" description="Lcl C-terminal" evidence="1">
    <location>
        <begin position="49"/>
        <end position="138"/>
    </location>
</feature>
<dbReference type="EMBL" id="CP022190">
    <property type="protein sequence ID" value="AWI85538.1"/>
    <property type="molecule type" value="Genomic_DNA"/>
</dbReference>
<gene>
    <name evidence="2" type="ORF">CEW88_17580</name>
</gene>
<accession>A0A2U8HIG9</accession>
<sequence>MFAMPQDLGNRLLNSGNSANYAVTSATDLVTGLDNTKVITTVDADSGLAGFQVHVAAQYCYDLESHGADDWYLPARSELATICTSGNSIPGLVVSGYPENIYWSSSESNATNARYIRMDTCAFGGGPKQNAYKVRCVRKGPAPRCANPYGMEGDVMYNTTHSVLQFCDGARWIAIGKTAP</sequence>
<proteinExistence type="predicted"/>
<name>A0A2U8HIG9_9RHOB</name>
<evidence type="ECO:0000313" key="3">
    <source>
        <dbReference type="Proteomes" id="UP000244915"/>
    </source>
</evidence>
<evidence type="ECO:0000259" key="1">
    <source>
        <dbReference type="Pfam" id="PF07603"/>
    </source>
</evidence>
<protein>
    <recommendedName>
        <fullName evidence="1">Lcl C-terminal domain-containing protein</fullName>
    </recommendedName>
</protein>
<evidence type="ECO:0000313" key="2">
    <source>
        <dbReference type="EMBL" id="AWI85538.1"/>
    </source>
</evidence>
<dbReference type="Proteomes" id="UP000244915">
    <property type="component" value="Chromosome 2"/>
</dbReference>
<dbReference type="AlphaFoldDB" id="A0A2U8HIG9"/>
<organism evidence="2 3">
    <name type="scientific">Alloyangia pacifica</name>
    <dbReference type="NCBI Taxonomy" id="311180"/>
    <lineage>
        <taxon>Bacteria</taxon>
        <taxon>Pseudomonadati</taxon>
        <taxon>Pseudomonadota</taxon>
        <taxon>Alphaproteobacteria</taxon>
        <taxon>Rhodobacterales</taxon>
        <taxon>Roseobacteraceae</taxon>
        <taxon>Alloyangia</taxon>
    </lineage>
</organism>
<dbReference type="RefSeq" id="WP_108969338.1">
    <property type="nucleotide sequence ID" value="NZ_CP022190.1"/>
</dbReference>